<dbReference type="GO" id="GO:0016787">
    <property type="term" value="F:hydrolase activity"/>
    <property type="evidence" value="ECO:0007669"/>
    <property type="project" value="UniProtKB-KW"/>
</dbReference>
<dbReference type="Proteomes" id="UP000287416">
    <property type="component" value="Segment"/>
</dbReference>
<keyword evidence="2" id="KW-0547">Nucleotide-binding</keyword>
<keyword evidence="3" id="KW-1185">Reference proteome</keyword>
<dbReference type="RefSeq" id="YP_009882148.1">
    <property type="nucleotide sequence ID" value="NC_049445.1"/>
</dbReference>
<name>A0A3Q9R779_9CAUD</name>
<evidence type="ECO:0000259" key="1">
    <source>
        <dbReference type="SMART" id="SM00382"/>
    </source>
</evidence>
<dbReference type="Pfam" id="PF13604">
    <property type="entry name" value="AAA_30"/>
    <property type="match status" value="1"/>
</dbReference>
<evidence type="ECO:0000313" key="2">
    <source>
        <dbReference type="EMBL" id="AZU98549.1"/>
    </source>
</evidence>
<dbReference type="EC" id="3.6.1.-" evidence="2"/>
<accession>A0A3Q9R779</accession>
<proteinExistence type="predicted"/>
<protein>
    <submittedName>
        <fullName evidence="2">DNA helicase</fullName>
        <ecNumber evidence="2">3.6.1.-</ecNumber>
    </submittedName>
</protein>
<evidence type="ECO:0000313" key="3">
    <source>
        <dbReference type="Proteomes" id="UP000287416"/>
    </source>
</evidence>
<dbReference type="CDD" id="cd18809">
    <property type="entry name" value="SF1_C_RecD"/>
    <property type="match status" value="1"/>
</dbReference>
<keyword evidence="2" id="KW-0067">ATP-binding</keyword>
<dbReference type="GeneID" id="55811444"/>
<dbReference type="Pfam" id="PF13538">
    <property type="entry name" value="UvrD_C_2"/>
    <property type="match status" value="1"/>
</dbReference>
<dbReference type="SUPFAM" id="SSF52540">
    <property type="entry name" value="P-loop containing nucleoside triphosphate hydrolases"/>
    <property type="match status" value="1"/>
</dbReference>
<dbReference type="Gene3D" id="3.40.50.300">
    <property type="entry name" value="P-loop containing nucleotide triphosphate hydrolases"/>
    <property type="match status" value="2"/>
</dbReference>
<feature type="domain" description="AAA+ ATPase" evidence="1">
    <location>
        <begin position="39"/>
        <end position="193"/>
    </location>
</feature>
<dbReference type="Gene3D" id="2.30.30.780">
    <property type="match status" value="1"/>
</dbReference>
<dbReference type="InterPro" id="IPR003593">
    <property type="entry name" value="AAA+_ATPase"/>
</dbReference>
<dbReference type="InterPro" id="IPR027417">
    <property type="entry name" value="P-loop_NTPase"/>
</dbReference>
<dbReference type="EMBL" id="MK278860">
    <property type="protein sequence ID" value="AZU98549.1"/>
    <property type="molecule type" value="Genomic_DNA"/>
</dbReference>
<keyword evidence="2" id="KW-0347">Helicase</keyword>
<reference evidence="2 3" key="1">
    <citation type="submission" date="2018-12" db="EMBL/GenBank/DDBJ databases">
        <title>Successful treatment of antibiotic resistant microbial bone infection with bacteriophages.</title>
        <authorList>
            <person name="Nir-Paz R."/>
            <person name="Gelman D."/>
            <person name="Khouri A."/>
            <person name="Sisson B.M."/>
            <person name="Fackler J."/>
            <person name="Oren S.A."/>
            <person name="Khalifa L."/>
            <person name="Rimon A."/>
            <person name="Glazer S.C."/>
            <person name="Moses A.E."/>
            <person name="Yoram W."/>
            <person name="Schooley R.T."/>
            <person name="Hazan R."/>
        </authorList>
    </citation>
    <scope>NUCLEOTIDE SEQUENCE [LARGE SCALE GENOMIC DNA]</scope>
</reference>
<dbReference type="SMART" id="SM00382">
    <property type="entry name" value="AAA"/>
    <property type="match status" value="1"/>
</dbReference>
<organism evidence="2 3">
    <name type="scientific">Acinetobacter phage AbTZA1</name>
    <dbReference type="NCBI Taxonomy" id="2500827"/>
    <lineage>
        <taxon>Viruses</taxon>
        <taxon>Duplodnaviria</taxon>
        <taxon>Heunggongvirae</taxon>
        <taxon>Uroviricota</taxon>
        <taxon>Caudoviricetes</taxon>
        <taxon>Pantevenvirales</taxon>
        <taxon>Straboviridae</taxon>
        <taxon>Twarogvirinae</taxon>
        <taxon>Hadassahvirus</taxon>
        <taxon>Hadassahvirus azbtza1</taxon>
    </lineage>
</organism>
<dbReference type="PANTHER" id="PTHR10492">
    <property type="match status" value="1"/>
</dbReference>
<dbReference type="KEGG" id="vg:55811444"/>
<dbReference type="InterPro" id="IPR027785">
    <property type="entry name" value="UvrD-like_helicase_C"/>
</dbReference>
<dbReference type="GO" id="GO:0004386">
    <property type="term" value="F:helicase activity"/>
    <property type="evidence" value="ECO:0007669"/>
    <property type="project" value="UniProtKB-KW"/>
</dbReference>
<keyword evidence="2" id="KW-0378">Hydrolase</keyword>
<sequence>MNDLKLEDLNEGQRAAFDAVMNVISSKSMMATSSHDDGPLPHITINGPAGTGKTTLTKFLISHLIAKGEKGVMLAAPTHQAKKVLSNLSGMDASTIHSLLKINPTTYEDSTVFQQSDTPDLSECRVLICDEVSMYDRELFRILMASIPPWCTVIGLGDIAQIRPVAPNSNVPELSAFFFNDKFQQVSLTEVMRSNAPIIEVATEIRQGGWIRENIRDGNGVHSMVRQGGGSVAAFLTKYFEIVKDPDDLFDNRMLAFTNKSVNDLNNIIRKKLYQTTEPYIVNEVLVMQEPLIRSHTFEGKTFSEIIFNNGELVRIVNCRRKDVNLFIKGFKGSDSINVWELEIRGVDSVASDVIRVIHDEQEMNKFQYFMSKSAGEFKNARDRRPNWKGWWDLRSQFHKVKPLPCGTIHKSQGSTLDNVFLFTPCIHRADPALAQQLLYVGATRAKNNVYFV</sequence>
<dbReference type="CDD" id="cd17933">
    <property type="entry name" value="DEXSc_RecD-like"/>
    <property type="match status" value="1"/>
</dbReference>
<dbReference type="InterPro" id="IPR041214">
    <property type="entry name" value="SH3_14"/>
</dbReference>
<dbReference type="Pfam" id="PF18343">
    <property type="entry name" value="SH3_14"/>
    <property type="match status" value="1"/>
</dbReference>